<dbReference type="InterPro" id="IPR020051">
    <property type="entry name" value="SagB-type_dehydrogenase"/>
</dbReference>
<reference evidence="2 3" key="1">
    <citation type="submission" date="2018-01" db="EMBL/GenBank/DDBJ databases">
        <authorList>
            <person name="Clerissi C."/>
        </authorList>
    </citation>
    <scope>NUCLEOTIDE SEQUENCE [LARGE SCALE GENOMIC DNA]</scope>
    <source>
        <strain evidence="2">Cupriavidus taiwanensis STM 6021</strain>
    </source>
</reference>
<accession>A0A7Z7JDV3</accession>
<sequence length="363" mass="41258">MPAHINPNVFLIFQPDGVVLWDFERHSQYLLAPEYAQRLLEFAYENRAIAQDDKIDRDLQDQKILSEHPFPQSEWGWDPLARIFHVGTKDIRQDLMPTNDREWAVCHTALCIETIKQETPPFRHVPAGPIAPLPEPDFSTLSSKSLWQTLLGRRTCRQFRQEPVSLQTLSNILYASFGFLSEREAQINEFVPKYLRQRRSSPSGGGLNATEIYLFSLQVHGLDAGTYHYDPADHSLGFIRKIQDPKVLPSLLMGQYFSAELAFGIFIAGRFDRMWWKYGHSRAYRVSLLDVGHLSQTFQLASTACGLKTWLSAAFKDSEVEKLLSIASSAEQVLLFVGAGYSDGEDIDAASHRLLSQLKDELP</sequence>
<gene>
    <name evidence="2" type="ORF">CBM2594_B10153</name>
</gene>
<organism evidence="2 3">
    <name type="scientific">Cupriavidus taiwanensis</name>
    <dbReference type="NCBI Taxonomy" id="164546"/>
    <lineage>
        <taxon>Bacteria</taxon>
        <taxon>Pseudomonadati</taxon>
        <taxon>Pseudomonadota</taxon>
        <taxon>Betaproteobacteria</taxon>
        <taxon>Burkholderiales</taxon>
        <taxon>Burkholderiaceae</taxon>
        <taxon>Cupriavidus</taxon>
    </lineage>
</organism>
<dbReference type="EMBL" id="LT978514">
    <property type="protein sequence ID" value="SPC21049.1"/>
    <property type="molecule type" value="Genomic_DNA"/>
</dbReference>
<dbReference type="PANTHER" id="PTHR43745">
    <property type="entry name" value="NITROREDUCTASE MJ1384-RELATED"/>
    <property type="match status" value="1"/>
</dbReference>
<feature type="domain" description="Nitroreductase" evidence="1">
    <location>
        <begin position="151"/>
        <end position="341"/>
    </location>
</feature>
<dbReference type="RefSeq" id="WP_043424475.1">
    <property type="nucleotide sequence ID" value="NZ_LT976872.1"/>
</dbReference>
<dbReference type="InterPro" id="IPR000415">
    <property type="entry name" value="Nitroreductase-like"/>
</dbReference>
<dbReference type="InterPro" id="IPR052544">
    <property type="entry name" value="Bacteriocin_Proc_Enz"/>
</dbReference>
<dbReference type="Proteomes" id="UP000257139">
    <property type="component" value="Chromosome CBM2594_b"/>
</dbReference>
<protein>
    <submittedName>
        <fullName evidence="2">Nitroreductase family protein family</fullName>
    </submittedName>
</protein>
<dbReference type="Gene3D" id="3.40.109.10">
    <property type="entry name" value="NADH Oxidase"/>
    <property type="match status" value="1"/>
</dbReference>
<name>A0A7Z7JDV3_9BURK</name>
<evidence type="ECO:0000313" key="2">
    <source>
        <dbReference type="EMBL" id="SPC21049.1"/>
    </source>
</evidence>
<dbReference type="InterPro" id="IPR029479">
    <property type="entry name" value="Nitroreductase"/>
</dbReference>
<dbReference type="SUPFAM" id="SSF55469">
    <property type="entry name" value="FMN-dependent nitroreductase-like"/>
    <property type="match status" value="1"/>
</dbReference>
<dbReference type="CDD" id="cd02142">
    <property type="entry name" value="McbC_SagB-like_oxidoreductase"/>
    <property type="match status" value="1"/>
</dbReference>
<dbReference type="GO" id="GO:0016491">
    <property type="term" value="F:oxidoreductase activity"/>
    <property type="evidence" value="ECO:0007669"/>
    <property type="project" value="InterPro"/>
</dbReference>
<proteinExistence type="predicted"/>
<dbReference type="AlphaFoldDB" id="A0A7Z7JDV3"/>
<dbReference type="Pfam" id="PF00881">
    <property type="entry name" value="Nitroreductase"/>
    <property type="match status" value="1"/>
</dbReference>
<dbReference type="NCBIfam" id="TIGR03605">
    <property type="entry name" value="antibiot_sagB"/>
    <property type="match status" value="1"/>
</dbReference>
<evidence type="ECO:0000313" key="3">
    <source>
        <dbReference type="Proteomes" id="UP000257139"/>
    </source>
</evidence>
<evidence type="ECO:0000259" key="1">
    <source>
        <dbReference type="Pfam" id="PF00881"/>
    </source>
</evidence>
<dbReference type="PANTHER" id="PTHR43745:SF2">
    <property type="entry name" value="NITROREDUCTASE MJ1384-RELATED"/>
    <property type="match status" value="1"/>
</dbReference>